<accession>A0ABS1TGP4</accession>
<dbReference type="EMBL" id="JAESWC010000014">
    <property type="protein sequence ID" value="MBL4937489.1"/>
    <property type="molecule type" value="Genomic_DNA"/>
</dbReference>
<evidence type="ECO:0000259" key="1">
    <source>
        <dbReference type="Pfam" id="PF09862"/>
    </source>
</evidence>
<dbReference type="Pfam" id="PF09862">
    <property type="entry name" value="DUF2089"/>
    <property type="match status" value="1"/>
</dbReference>
<dbReference type="InterPro" id="IPR053957">
    <property type="entry name" value="DUF2089_Zn_ribbon"/>
</dbReference>
<dbReference type="InterPro" id="IPR018658">
    <property type="entry name" value="DUF2089"/>
</dbReference>
<dbReference type="Proteomes" id="UP000632377">
    <property type="component" value="Unassembled WGS sequence"/>
</dbReference>
<gene>
    <name evidence="3" type="ORF">JK636_17350</name>
</gene>
<evidence type="ECO:0000313" key="3">
    <source>
        <dbReference type="EMBL" id="MBL4937489.1"/>
    </source>
</evidence>
<comment type="caution">
    <text evidence="3">The sequence shown here is derived from an EMBL/GenBank/DDBJ whole genome shotgun (WGS) entry which is preliminary data.</text>
</comment>
<name>A0ABS1TGP4_9CLOT</name>
<feature type="domain" description="DUF2089" evidence="2">
    <location>
        <begin position="9"/>
        <end position="39"/>
    </location>
</feature>
<organism evidence="3 4">
    <name type="scientific">Clostridium rhizosphaerae</name>
    <dbReference type="NCBI Taxonomy" id="2803861"/>
    <lineage>
        <taxon>Bacteria</taxon>
        <taxon>Bacillati</taxon>
        <taxon>Bacillota</taxon>
        <taxon>Clostridia</taxon>
        <taxon>Eubacteriales</taxon>
        <taxon>Clostridiaceae</taxon>
        <taxon>Clostridium</taxon>
    </lineage>
</organism>
<dbReference type="Pfam" id="PF22747">
    <property type="entry name" value="Zn_ribbon_DUF2089"/>
    <property type="match status" value="1"/>
</dbReference>
<sequence length="121" mass="13775">MAYRIISKCPVCSAKLRVTRLKCNKCGTVIENDFELSKFEYLSSEQLNFMEVFLKCRGNIKDVEKELGISYPTVRAKLDDVVSALGYTVIKKPTVSSKEVLDMLERGEITPEQALNMMKEE</sequence>
<feature type="domain" description="DUF2089" evidence="1">
    <location>
        <begin position="42"/>
        <end position="88"/>
    </location>
</feature>
<proteinExistence type="predicted"/>
<evidence type="ECO:0000313" key="4">
    <source>
        <dbReference type="Proteomes" id="UP000632377"/>
    </source>
</evidence>
<evidence type="ECO:0000259" key="2">
    <source>
        <dbReference type="Pfam" id="PF22747"/>
    </source>
</evidence>
<dbReference type="RefSeq" id="WP_202750393.1">
    <property type="nucleotide sequence ID" value="NZ_JAESWC010000014.1"/>
</dbReference>
<protein>
    <submittedName>
        <fullName evidence="3">DUF2089 domain-containing protein</fullName>
    </submittedName>
</protein>
<keyword evidence="4" id="KW-1185">Reference proteome</keyword>
<reference evidence="3 4" key="1">
    <citation type="submission" date="2021-01" db="EMBL/GenBank/DDBJ databases">
        <title>Genome public.</title>
        <authorList>
            <person name="Liu C."/>
            <person name="Sun Q."/>
        </authorList>
    </citation>
    <scope>NUCLEOTIDE SEQUENCE [LARGE SCALE GENOMIC DNA]</scope>
    <source>
        <strain evidence="3 4">YIM B02515</strain>
    </source>
</reference>